<proteinExistence type="predicted"/>
<sequence>MTPVKIIRVNNPFDYQDRTIESVPYRRQRVKNLQARFIPNVENIQIRLNGILLTPDQVKSRRLKPGDEVILIPLPEAGIGAAIATLANVLAVGGSVSINFATAASIGGAAWSIAVSVGISIGTAYIIKALGPKPDKSDPVEINPTYSWNPQTVQQQGINVPRSYGRLRKYGNIISAWTEVVGVPDPASPPKEEINLELALGTGPCEGIVANTIEIDNREIANFSGISTTERFGLMTQTAIRAATKLEYRPEREVKQSGGSYTWTTPSDDFDSIEITVAYQGHAYKNNGKQTGAFVQFKIEISEKGAESWGTLTEGTFQLFTTTTKTTWVNTGTYGGGSAQTVTKGKQYDIKITKITPDSATSQVLNTVAVVAIREIITQAFEHPGIAKLGVTALAGEEFSGRLNVSVVHDGRIINTYNGSSWTLQFSRNPAWVMWDILTRPVIDGDGGATPWSINRFDGIDPARLTPFLANWNAAASWFDDPVDDGKGSTEDRFAFNGEFQKDTNVWDAVQTVARMCRAEVIPVGRGYDIILDKIWVGDPVQLFSAANMTPGSFRQDWLPLADRAVEVNMSYLDADANYTMKPISFNNPNVGTSEKIASIGGEGITSTGQAWRMLAFDMEKNRRILSVSSFLTHVNAIVCKRGDVVNVVPPWNAAGKIVSVPDDNQIQIDNTQHNTSTNTILIRRTDTATGNDVVEEHTVSNINGDMVTIVDTWDYNPKKGDMYAFGPTAEVSKKQRIVGIISEGNFQHKIICSEYHDEIYDNDAATPTIAVAALGTPVSSGRLAALNWNQYYLQRPPSEVTEYFVDNPMPYNLTWNDNSPSGGRISWSATASGPILLDIAGATYEISPDNTDNEYVYWNPAAPTVFGSTNVFATAYIAGYWVMAINDGGTAFPANSGKILHAAVMQAGTITAARAQIANLTVDTLQIADNAVTVPVSAYTAGSIDVPVALGEIQSATIAAVSGNPTRIVFTAVLDNQDPSLTHNFERLRISRDNPPATIVWDSTIIIPIVAQGGSYVAVSFEDSPPTDSTLVYSVQMEASDTDIKVSRRSLVLSTVKK</sequence>
<dbReference type="PANTHER" id="PTHR36251">
    <property type="entry name" value="FELS-1 PROPHAGE HOST SPECIFICITY PROTEIN-RELATED"/>
    <property type="match status" value="1"/>
</dbReference>
<dbReference type="EMBL" id="LAZR01002137">
    <property type="protein sequence ID" value="KKN33965.1"/>
    <property type="molecule type" value="Genomic_DNA"/>
</dbReference>
<keyword evidence="1" id="KW-0472">Membrane</keyword>
<evidence type="ECO:0000313" key="3">
    <source>
        <dbReference type="EMBL" id="KKN33965.1"/>
    </source>
</evidence>
<protein>
    <recommendedName>
        <fullName evidence="2">Tip attachment protein J HDII-ins2 domain-containing protein</fullName>
    </recommendedName>
</protein>
<feature type="domain" description="Tip attachment protein J HDII-ins2" evidence="2">
    <location>
        <begin position="252"/>
        <end position="378"/>
    </location>
</feature>
<gene>
    <name evidence="3" type="ORF">LCGC14_0798470</name>
</gene>
<dbReference type="Pfam" id="PF24801">
    <property type="entry name" value="FNIII-A_GpJ"/>
    <property type="match status" value="1"/>
</dbReference>
<name>A0A0F9PQB0_9ZZZZ</name>
<accession>A0A0F9PQB0</accession>
<comment type="caution">
    <text evidence="3">The sequence shown here is derived from an EMBL/GenBank/DDBJ whole genome shotgun (WGS) entry which is preliminary data.</text>
</comment>
<evidence type="ECO:0000256" key="1">
    <source>
        <dbReference type="SAM" id="Phobius"/>
    </source>
</evidence>
<keyword evidence="1" id="KW-0812">Transmembrane</keyword>
<reference evidence="3" key="1">
    <citation type="journal article" date="2015" name="Nature">
        <title>Complex archaea that bridge the gap between prokaryotes and eukaryotes.</title>
        <authorList>
            <person name="Spang A."/>
            <person name="Saw J.H."/>
            <person name="Jorgensen S.L."/>
            <person name="Zaremba-Niedzwiedzka K."/>
            <person name="Martijn J."/>
            <person name="Lind A.E."/>
            <person name="van Eijk R."/>
            <person name="Schleper C."/>
            <person name="Guy L."/>
            <person name="Ettema T.J."/>
        </authorList>
    </citation>
    <scope>NUCLEOTIDE SEQUENCE</scope>
</reference>
<evidence type="ECO:0000259" key="2">
    <source>
        <dbReference type="Pfam" id="PF24801"/>
    </source>
</evidence>
<organism evidence="3">
    <name type="scientific">marine sediment metagenome</name>
    <dbReference type="NCBI Taxonomy" id="412755"/>
    <lineage>
        <taxon>unclassified sequences</taxon>
        <taxon>metagenomes</taxon>
        <taxon>ecological metagenomes</taxon>
    </lineage>
</organism>
<feature type="transmembrane region" description="Helical" evidence="1">
    <location>
        <begin position="103"/>
        <end position="127"/>
    </location>
</feature>
<feature type="transmembrane region" description="Helical" evidence="1">
    <location>
        <begin position="69"/>
        <end position="91"/>
    </location>
</feature>
<dbReference type="InterPro" id="IPR055385">
    <property type="entry name" value="GpJ_HDII-ins2"/>
</dbReference>
<dbReference type="InterPro" id="IPR053171">
    <property type="entry name" value="Viral_Tip_Attach_Protein"/>
</dbReference>
<keyword evidence="1" id="KW-1133">Transmembrane helix</keyword>
<dbReference type="AlphaFoldDB" id="A0A0F9PQB0"/>
<dbReference type="PANTHER" id="PTHR36251:SF2">
    <property type="entry name" value="GIFSY-2 PROPHAGE HOST SPECIFICITY PROTEIN J, PHAGE LAMBDA"/>
    <property type="match status" value="1"/>
</dbReference>